<dbReference type="AlphaFoldDB" id="A0A364LC59"/>
<dbReference type="GeneID" id="63798622"/>
<keyword evidence="2 5" id="KW-0479">Metal-binding</keyword>
<dbReference type="GO" id="GO:0005506">
    <property type="term" value="F:iron ion binding"/>
    <property type="evidence" value="ECO:0007669"/>
    <property type="project" value="InterPro"/>
</dbReference>
<evidence type="ECO:0000256" key="3">
    <source>
        <dbReference type="ARBA" id="ARBA00023002"/>
    </source>
</evidence>
<dbReference type="InterPro" id="IPR036396">
    <property type="entry name" value="Cyt_P450_sf"/>
</dbReference>
<dbReference type="GO" id="GO:0016705">
    <property type="term" value="F:oxidoreductase activity, acting on paired donors, with incorporation or reduction of molecular oxygen"/>
    <property type="evidence" value="ECO:0007669"/>
    <property type="project" value="InterPro"/>
</dbReference>
<dbReference type="RefSeq" id="XP_040737910.1">
    <property type="nucleotide sequence ID" value="XM_040882320.1"/>
</dbReference>
<dbReference type="InterPro" id="IPR002401">
    <property type="entry name" value="Cyt_P450_E_grp-I"/>
</dbReference>
<dbReference type="InterPro" id="IPR017972">
    <property type="entry name" value="Cyt_P450_CS"/>
</dbReference>
<dbReference type="Pfam" id="PF00067">
    <property type="entry name" value="p450"/>
    <property type="match status" value="1"/>
</dbReference>
<dbReference type="Gene3D" id="1.10.630.10">
    <property type="entry name" value="Cytochrome P450"/>
    <property type="match status" value="1"/>
</dbReference>
<evidence type="ECO:0008006" key="9">
    <source>
        <dbReference type="Google" id="ProtNLM"/>
    </source>
</evidence>
<dbReference type="Proteomes" id="UP000249363">
    <property type="component" value="Unassembled WGS sequence"/>
</dbReference>
<evidence type="ECO:0000256" key="6">
    <source>
        <dbReference type="RuleBase" id="RU000461"/>
    </source>
</evidence>
<dbReference type="InterPro" id="IPR001128">
    <property type="entry name" value="Cyt_P450"/>
</dbReference>
<protein>
    <recommendedName>
        <fullName evidence="9">Cytochrome P450</fullName>
    </recommendedName>
</protein>
<reference evidence="7 8" key="1">
    <citation type="journal article" date="2017" name="Biotechnol. Biofuels">
        <title>Differential beta-glucosidase expression as a function of carbon source availability in Talaromyces amestolkiae: a genomic and proteomic approach.</title>
        <authorList>
            <person name="de Eugenio L.I."/>
            <person name="Mendez-Liter J.A."/>
            <person name="Nieto-Dominguez M."/>
            <person name="Alonso L."/>
            <person name="Gil-Munoz J."/>
            <person name="Barriuso J."/>
            <person name="Prieto A."/>
            <person name="Martinez M.J."/>
        </authorList>
    </citation>
    <scope>NUCLEOTIDE SEQUENCE [LARGE SCALE GENOMIC DNA]</scope>
    <source>
        <strain evidence="7 8">CIB</strain>
    </source>
</reference>
<keyword evidence="4 5" id="KW-0408">Iron</keyword>
<dbReference type="InterPro" id="IPR050121">
    <property type="entry name" value="Cytochrome_P450_monoxygenase"/>
</dbReference>
<evidence type="ECO:0000313" key="8">
    <source>
        <dbReference type="Proteomes" id="UP000249363"/>
    </source>
</evidence>
<evidence type="ECO:0000256" key="2">
    <source>
        <dbReference type="ARBA" id="ARBA00022723"/>
    </source>
</evidence>
<dbReference type="SUPFAM" id="SSF48264">
    <property type="entry name" value="Cytochrome P450"/>
    <property type="match status" value="1"/>
</dbReference>
<dbReference type="CDD" id="cd11058">
    <property type="entry name" value="CYP60B-like"/>
    <property type="match status" value="1"/>
</dbReference>
<feature type="binding site" description="axial binding residue" evidence="5">
    <location>
        <position position="390"/>
    </location>
    <ligand>
        <name>heme</name>
        <dbReference type="ChEBI" id="CHEBI:30413"/>
    </ligand>
    <ligandPart>
        <name>Fe</name>
        <dbReference type="ChEBI" id="CHEBI:18248"/>
    </ligandPart>
</feature>
<keyword evidence="3 6" id="KW-0560">Oxidoreductase</keyword>
<name>A0A364LC59_TALAM</name>
<evidence type="ECO:0000256" key="4">
    <source>
        <dbReference type="ARBA" id="ARBA00023004"/>
    </source>
</evidence>
<keyword evidence="6" id="KW-0503">Monooxygenase</keyword>
<proteinExistence type="inferred from homology"/>
<dbReference type="PANTHER" id="PTHR24305">
    <property type="entry name" value="CYTOCHROME P450"/>
    <property type="match status" value="1"/>
</dbReference>
<keyword evidence="8" id="KW-1185">Reference proteome</keyword>
<dbReference type="PRINTS" id="PR00463">
    <property type="entry name" value="EP450I"/>
</dbReference>
<evidence type="ECO:0000313" key="7">
    <source>
        <dbReference type="EMBL" id="RAO73396.1"/>
    </source>
</evidence>
<evidence type="ECO:0000256" key="1">
    <source>
        <dbReference type="ARBA" id="ARBA00001971"/>
    </source>
</evidence>
<dbReference type="EMBL" id="MIKG01000024">
    <property type="protein sequence ID" value="RAO73396.1"/>
    <property type="molecule type" value="Genomic_DNA"/>
</dbReference>
<dbReference type="PROSITE" id="PS00086">
    <property type="entry name" value="CYTOCHROME_P450"/>
    <property type="match status" value="1"/>
</dbReference>
<dbReference type="OrthoDB" id="1470350at2759"/>
<dbReference type="PRINTS" id="PR00385">
    <property type="entry name" value="P450"/>
</dbReference>
<organism evidence="7 8">
    <name type="scientific">Talaromyces amestolkiae</name>
    <dbReference type="NCBI Taxonomy" id="1196081"/>
    <lineage>
        <taxon>Eukaryota</taxon>
        <taxon>Fungi</taxon>
        <taxon>Dikarya</taxon>
        <taxon>Ascomycota</taxon>
        <taxon>Pezizomycotina</taxon>
        <taxon>Eurotiomycetes</taxon>
        <taxon>Eurotiomycetidae</taxon>
        <taxon>Eurotiales</taxon>
        <taxon>Trichocomaceae</taxon>
        <taxon>Talaromyces</taxon>
        <taxon>Talaromyces sect. Talaromyces</taxon>
    </lineage>
</organism>
<comment type="cofactor">
    <cofactor evidence="1 5">
        <name>heme</name>
        <dbReference type="ChEBI" id="CHEBI:30413"/>
    </cofactor>
</comment>
<dbReference type="GO" id="GO:0020037">
    <property type="term" value="F:heme binding"/>
    <property type="evidence" value="ECO:0007669"/>
    <property type="project" value="InterPro"/>
</dbReference>
<sequence length="444" mass="50562">MFQGLGAGPPRGSPLFGLSFEEQLFTTSISFTADMAPWFERLLFLKDPTWWKSQPGHPDSLLSAIHPDKHANIRKALSPGFTTRSLKAQEHLVQKYVNLLVQRLRERVVENGSGDLLEIDIAPWFHYTTFDIFGELGFGESFDCLQHSRYHPWIALLFNSVKAASFVAATRFYPWLEFLSMKCIPQLLKEMQKDHYNQIVDKVRRRLSWELQQPDIMSHLINDNSETLLPLGELDATFMIFTTAGSETTATVLTGTLNYLVQNPAKLATLVEEVRGAFKSELDISIDAVRNLQYLNAVINEGLRLCPPVPWMLPRLVPQGGRTVCGVWLPGGTRLSLQPYSLYRNAEKFHLATTFIPERWLPAASTDPDSPFFQDERASVQPFSAGPRSCMGIHLAWAEMRLILAKLLLVFDVEAVQGKRLRWEDLRTFLLVEKRPLEVRIRHA</sequence>
<evidence type="ECO:0000256" key="5">
    <source>
        <dbReference type="PIRSR" id="PIRSR602401-1"/>
    </source>
</evidence>
<dbReference type="STRING" id="1196081.A0A364LC59"/>
<accession>A0A364LC59</accession>
<dbReference type="GO" id="GO:0004497">
    <property type="term" value="F:monooxygenase activity"/>
    <property type="evidence" value="ECO:0007669"/>
    <property type="project" value="UniProtKB-KW"/>
</dbReference>
<comment type="similarity">
    <text evidence="6">Belongs to the cytochrome P450 family.</text>
</comment>
<keyword evidence="5 6" id="KW-0349">Heme</keyword>
<gene>
    <name evidence="7" type="ORF">BHQ10_009408</name>
</gene>
<comment type="caution">
    <text evidence="7">The sequence shown here is derived from an EMBL/GenBank/DDBJ whole genome shotgun (WGS) entry which is preliminary data.</text>
</comment>
<dbReference type="PANTHER" id="PTHR24305:SF199">
    <property type="entry name" value="P450, PUTATIVE (EUROFUNG)-RELATED"/>
    <property type="match status" value="1"/>
</dbReference>